<proteinExistence type="predicted"/>
<sequence>MKLMVPVAQRTLWILFFCSGYGSGVIAGEVIPSGEGEETKSQQIAASMVQIEKLDRHTLLVTSSSENHISRECVPYGGEVKKAGLEEFGLAMNLADARGALLMDHDAFLESCNFIYPERVQYDSHPNALAVRDLVEPVPGEWQSIGGVPSGCNARIEAVEYSGDGVVYLGGSFSVCGDIPASGIVRLDLNTREFQSLGHGDENGVNGTVFDIVKSGGDLYVGGTFTAAGGMPANRIARWDGQQWHSLGIDDKNGVDSFVWSLEEHQGDIYVGGIFENAGGQLANRIARWDGGSWYSVDDGLVNGFPDSVGIDALLSRPEGLYAGGVFSIAGNVSANNIALWNGEQWQPLGEGENNGVSGRVFSLASWNGEVYAGHGSMSVWNGEQWRRLDSGSSPFVVRAVAATVDGVYVGGFIGGFSADSEYRGVAFWDGDRFESVGDGILVDNSAWTGALVSTDVGLVVAGRFGGASEAPASHVAIWDGLAWSAAGLGTGQGFNDRVQFLAEFDGSIYAGGWFTRAGDALARRFAVNDESGWRAPGPSEVYLTSSMRYMRSETDGLYVNTIIDDGLGDRGRRLGRWDGLTWLFLEDSDTRPATLQPVVAVYQDKLHAVRVMQFDDGSTANVLAFWDGENWLPVQGKQTSGFNGQVSGVEVFDESLCLIGGFTEVDGVPVNKIACWNGDSWRALGTADANGFDVLPLAIKAVQGELFVGGNFRRAGGIDANFIARWNGSAWQSLGVGENNGVNSVVLSIEEVGNDVYAGGVFNRAGRVAARGVARWDGRSWAGIGHGAGIQGNVESMLFHEGVLFVGGRISEADGEVSSNLAIFEPAPHPRIEPALDTVNFSTSPESGSSLADVQFVNSGDADLEISGVNIVDAIGRSDAAFAVLSDGCSGALIAPGGSCSIELTFVPSGSELQLGVLEIRSNVPGGSIFLELIGNDRIFDDRFSNS</sequence>
<evidence type="ECO:0008006" key="3">
    <source>
        <dbReference type="Google" id="ProtNLM"/>
    </source>
</evidence>
<name>A0A845VAP3_9GAMM</name>
<comment type="caution">
    <text evidence="1">The sequence shown here is derived from an EMBL/GenBank/DDBJ whole genome shotgun (WGS) entry which is preliminary data.</text>
</comment>
<dbReference type="Proteomes" id="UP000484885">
    <property type="component" value="Unassembled WGS sequence"/>
</dbReference>
<evidence type="ECO:0000313" key="2">
    <source>
        <dbReference type="Proteomes" id="UP000484885"/>
    </source>
</evidence>
<protein>
    <recommendedName>
        <fullName evidence="3">Choice-of-anchor D domain-containing protein</fullName>
    </recommendedName>
</protein>
<dbReference type="PANTHER" id="PTHR31778">
    <property type="entry name" value="BUD SITE SELECTION PROTEIN RAX2"/>
    <property type="match status" value="1"/>
</dbReference>
<reference evidence="1 2" key="1">
    <citation type="submission" date="2020-02" db="EMBL/GenBank/DDBJ databases">
        <authorList>
            <person name="Zhang X.-Y."/>
        </authorList>
    </citation>
    <scope>NUCLEOTIDE SEQUENCE [LARGE SCALE GENOMIC DNA]</scope>
    <source>
        <strain evidence="1 2">C33</strain>
    </source>
</reference>
<organism evidence="1 2">
    <name type="scientific">Wenzhouxiangella limi</name>
    <dbReference type="NCBI Taxonomy" id="2707351"/>
    <lineage>
        <taxon>Bacteria</taxon>
        <taxon>Pseudomonadati</taxon>
        <taxon>Pseudomonadota</taxon>
        <taxon>Gammaproteobacteria</taxon>
        <taxon>Chromatiales</taxon>
        <taxon>Wenzhouxiangellaceae</taxon>
        <taxon>Wenzhouxiangella</taxon>
    </lineage>
</organism>
<evidence type="ECO:0000313" key="1">
    <source>
        <dbReference type="EMBL" id="NDY94389.1"/>
    </source>
</evidence>
<dbReference type="AlphaFoldDB" id="A0A845VAP3"/>
<dbReference type="InterPro" id="IPR013783">
    <property type="entry name" value="Ig-like_fold"/>
</dbReference>
<gene>
    <name evidence="1" type="ORF">G3I74_01415</name>
</gene>
<accession>A0A845VAP3</accession>
<dbReference type="GO" id="GO:1902929">
    <property type="term" value="C:plasma membrane of growing cell tip"/>
    <property type="evidence" value="ECO:0007669"/>
    <property type="project" value="TreeGrafter"/>
</dbReference>
<dbReference type="Gene3D" id="2.60.40.10">
    <property type="entry name" value="Immunoglobulins"/>
    <property type="match status" value="1"/>
</dbReference>
<keyword evidence="2" id="KW-1185">Reference proteome</keyword>
<dbReference type="EMBL" id="JAAGSC010000029">
    <property type="protein sequence ID" value="NDY94389.1"/>
    <property type="molecule type" value="Genomic_DNA"/>
</dbReference>
<dbReference type="SUPFAM" id="SSF63829">
    <property type="entry name" value="Calcium-dependent phosphotriesterase"/>
    <property type="match status" value="1"/>
</dbReference>
<dbReference type="PANTHER" id="PTHR31778:SF2">
    <property type="entry name" value="BUD SITE SELECTION PROTEIN RAX2"/>
    <property type="match status" value="1"/>
</dbReference>